<dbReference type="EMBL" id="SNRW01006104">
    <property type="protein sequence ID" value="KAA6383721.1"/>
    <property type="molecule type" value="Genomic_DNA"/>
</dbReference>
<proteinExistence type="predicted"/>
<protein>
    <submittedName>
        <fullName evidence="1">Uncharacterized protein</fullName>
    </submittedName>
</protein>
<dbReference type="Proteomes" id="UP000324800">
    <property type="component" value="Unassembled WGS sequence"/>
</dbReference>
<sequence length="153" mass="17862">MEAIAKALNADTQEIRYKLDSIISLAREYLVKVLDLPIKAKSREMTEYLKIFEGLDYQKYAQTITQKLRFNLNIYFYEEDNKTYYQCQKIINMENNIDQSSDQLEIQTVDILLVQAGTLQLTFTIANKEALPVLKFCPFCQAKGFDTKCQNYI</sequence>
<evidence type="ECO:0000313" key="2">
    <source>
        <dbReference type="Proteomes" id="UP000324800"/>
    </source>
</evidence>
<gene>
    <name evidence="1" type="ORF">EZS28_020750</name>
</gene>
<comment type="caution">
    <text evidence="1">The sequence shown here is derived from an EMBL/GenBank/DDBJ whole genome shotgun (WGS) entry which is preliminary data.</text>
</comment>
<name>A0A5J4VMC9_9EUKA</name>
<reference evidence="1 2" key="1">
    <citation type="submission" date="2019-03" db="EMBL/GenBank/DDBJ databases">
        <title>Single cell metagenomics reveals metabolic interactions within the superorganism composed of flagellate Streblomastix strix and complex community of Bacteroidetes bacteria on its surface.</title>
        <authorList>
            <person name="Treitli S.C."/>
            <person name="Kolisko M."/>
            <person name="Husnik F."/>
            <person name="Keeling P."/>
            <person name="Hampl V."/>
        </authorList>
    </citation>
    <scope>NUCLEOTIDE SEQUENCE [LARGE SCALE GENOMIC DNA]</scope>
    <source>
        <strain evidence="1">ST1C</strain>
    </source>
</reference>
<evidence type="ECO:0000313" key="1">
    <source>
        <dbReference type="EMBL" id="KAA6383721.1"/>
    </source>
</evidence>
<accession>A0A5J4VMC9</accession>
<organism evidence="1 2">
    <name type="scientific">Streblomastix strix</name>
    <dbReference type="NCBI Taxonomy" id="222440"/>
    <lineage>
        <taxon>Eukaryota</taxon>
        <taxon>Metamonada</taxon>
        <taxon>Preaxostyla</taxon>
        <taxon>Oxymonadida</taxon>
        <taxon>Streblomastigidae</taxon>
        <taxon>Streblomastix</taxon>
    </lineage>
</organism>
<dbReference type="AlphaFoldDB" id="A0A5J4VMC9"/>